<reference evidence="1" key="1">
    <citation type="submission" date="2023-10" db="EMBL/GenBank/DDBJ databases">
        <authorList>
            <person name="Hackl T."/>
        </authorList>
    </citation>
    <scope>NUCLEOTIDE SEQUENCE</scope>
</reference>
<name>A0AAI8YQ89_9PEZI</name>
<gene>
    <name evidence="1" type="ORF">KHLLAP_LOCUS13716</name>
</gene>
<comment type="caution">
    <text evidence="1">The sequence shown here is derived from an EMBL/GenBank/DDBJ whole genome shotgun (WGS) entry which is preliminary data.</text>
</comment>
<dbReference type="AlphaFoldDB" id="A0AAI8YQ89"/>
<protein>
    <submittedName>
        <fullName evidence="1">Uu.00g013670.m01.CDS01</fullName>
    </submittedName>
</protein>
<proteinExistence type="predicted"/>
<sequence>MAVPVTVKDRGNDNSDSECELAAKIPGGLVTTQRDSKGDGHWKFGRAGASQYLDETVENK</sequence>
<dbReference type="EMBL" id="CAUWAG010000020">
    <property type="protein sequence ID" value="CAJ2513248.1"/>
    <property type="molecule type" value="Genomic_DNA"/>
</dbReference>
<organism evidence="1 2">
    <name type="scientific">Anthostomella pinea</name>
    <dbReference type="NCBI Taxonomy" id="933095"/>
    <lineage>
        <taxon>Eukaryota</taxon>
        <taxon>Fungi</taxon>
        <taxon>Dikarya</taxon>
        <taxon>Ascomycota</taxon>
        <taxon>Pezizomycotina</taxon>
        <taxon>Sordariomycetes</taxon>
        <taxon>Xylariomycetidae</taxon>
        <taxon>Xylariales</taxon>
        <taxon>Xylariaceae</taxon>
        <taxon>Anthostomella</taxon>
    </lineage>
</organism>
<evidence type="ECO:0000313" key="1">
    <source>
        <dbReference type="EMBL" id="CAJ2513248.1"/>
    </source>
</evidence>
<dbReference type="Proteomes" id="UP001295740">
    <property type="component" value="Unassembled WGS sequence"/>
</dbReference>
<keyword evidence="2" id="KW-1185">Reference proteome</keyword>
<evidence type="ECO:0000313" key="2">
    <source>
        <dbReference type="Proteomes" id="UP001295740"/>
    </source>
</evidence>
<accession>A0AAI8YQ89</accession>